<proteinExistence type="predicted"/>
<comment type="caution">
    <text evidence="1">The sequence shown here is derived from an EMBL/GenBank/DDBJ whole genome shotgun (WGS) entry which is preliminary data.</text>
</comment>
<evidence type="ECO:0000313" key="1">
    <source>
        <dbReference type="EMBL" id="KAJ7409060.1"/>
    </source>
</evidence>
<gene>
    <name evidence="1" type="ORF">WISP_116774</name>
</gene>
<dbReference type="EMBL" id="WHWB01034501">
    <property type="protein sequence ID" value="KAJ7409060.1"/>
    <property type="molecule type" value="Genomic_DNA"/>
</dbReference>
<dbReference type="PANTHER" id="PTHR33332">
    <property type="entry name" value="REVERSE TRANSCRIPTASE DOMAIN-CONTAINING PROTEIN"/>
    <property type="match status" value="1"/>
</dbReference>
<organism evidence="1 2">
    <name type="scientific">Willisornis vidua</name>
    <name type="common">Xingu scale-backed antbird</name>
    <dbReference type="NCBI Taxonomy" id="1566151"/>
    <lineage>
        <taxon>Eukaryota</taxon>
        <taxon>Metazoa</taxon>
        <taxon>Chordata</taxon>
        <taxon>Craniata</taxon>
        <taxon>Vertebrata</taxon>
        <taxon>Euteleostomi</taxon>
        <taxon>Archelosauria</taxon>
        <taxon>Archosauria</taxon>
        <taxon>Dinosauria</taxon>
        <taxon>Saurischia</taxon>
        <taxon>Theropoda</taxon>
        <taxon>Coelurosauria</taxon>
        <taxon>Aves</taxon>
        <taxon>Neognathae</taxon>
        <taxon>Neoaves</taxon>
        <taxon>Telluraves</taxon>
        <taxon>Australaves</taxon>
        <taxon>Passeriformes</taxon>
        <taxon>Thamnophilidae</taxon>
        <taxon>Willisornis</taxon>
    </lineage>
</organism>
<sequence length="153" mass="16763">MKQSSILGPVLFNILINDLDTGLTGIPRKLANATKLGGAVNSLQGREALQTNLERLEIWTITNYMKFNKGKFRIVHLGQGNPSFVYRLGKEKLESSVAKRDLGVLVDGKLNMSWQCPGSQEGQPCPGGHQAKHHQPVEEEDCPTLLCMGVASH</sequence>
<dbReference type="PRINTS" id="PR01345">
    <property type="entry name" value="CERVTRCPTASE"/>
</dbReference>
<protein>
    <submittedName>
        <fullName evidence="1">Rna-directed dna polymerase from mobile element jockey-like</fullName>
    </submittedName>
</protein>
<evidence type="ECO:0000313" key="2">
    <source>
        <dbReference type="Proteomes" id="UP001145742"/>
    </source>
</evidence>
<reference evidence="1" key="1">
    <citation type="submission" date="2019-10" db="EMBL/GenBank/DDBJ databases">
        <authorList>
            <person name="Soares A.E.R."/>
            <person name="Aleixo A."/>
            <person name="Schneider P."/>
            <person name="Miyaki C.Y."/>
            <person name="Schneider M.P."/>
            <person name="Mello C."/>
            <person name="Vasconcelos A.T.R."/>
        </authorList>
    </citation>
    <scope>NUCLEOTIDE SEQUENCE</scope>
    <source>
        <tissue evidence="1">Muscle</tissue>
    </source>
</reference>
<accession>A0ABQ9CZQ7</accession>
<name>A0ABQ9CZQ7_9PASS</name>
<keyword evidence="2" id="KW-1185">Reference proteome</keyword>
<dbReference type="Proteomes" id="UP001145742">
    <property type="component" value="Unassembled WGS sequence"/>
</dbReference>